<name>A0AAE2ZNY0_9HYPH</name>
<organism evidence="1 2">
    <name type="scientific">Flavimaribacter sediminis</name>
    <dbReference type="NCBI Taxonomy" id="2865987"/>
    <lineage>
        <taxon>Bacteria</taxon>
        <taxon>Pseudomonadati</taxon>
        <taxon>Pseudomonadota</taxon>
        <taxon>Alphaproteobacteria</taxon>
        <taxon>Hyphomicrobiales</taxon>
        <taxon>Rhizobiaceae</taxon>
        <taxon>Flavimaribacter</taxon>
    </lineage>
</organism>
<gene>
    <name evidence="1" type="ORF">K1W69_06855</name>
</gene>
<protein>
    <submittedName>
        <fullName evidence="1">Uncharacterized protein</fullName>
    </submittedName>
</protein>
<dbReference type="RefSeq" id="WP_220227546.1">
    <property type="nucleotide sequence ID" value="NZ_JAICBX010000001.1"/>
</dbReference>
<comment type="caution">
    <text evidence="1">The sequence shown here is derived from an EMBL/GenBank/DDBJ whole genome shotgun (WGS) entry which is preliminary data.</text>
</comment>
<sequence length="107" mass="11768">MTFIDLGEPGTDPGDERVVKRVIYDENNMEIGVLTWVVKTITNPTKGEAGVVHFSEHFEFPDGSVTYLGILRTNYHAHETQAASFDKTHENAILEGTGIFTAAEGTI</sequence>
<evidence type="ECO:0000313" key="1">
    <source>
        <dbReference type="EMBL" id="MBW8636902.1"/>
    </source>
</evidence>
<keyword evidence="2" id="KW-1185">Reference proteome</keyword>
<dbReference type="AlphaFoldDB" id="A0AAE2ZNY0"/>
<accession>A0AAE2ZNY0</accession>
<reference evidence="1" key="1">
    <citation type="submission" date="2021-08" db="EMBL/GenBank/DDBJ databases">
        <title>Hoeflea bacterium WL0058 sp. nov., isolated from the sediment.</title>
        <authorList>
            <person name="Wang L."/>
            <person name="Zhang D."/>
        </authorList>
    </citation>
    <scope>NUCLEOTIDE SEQUENCE</scope>
    <source>
        <strain evidence="1">WL0058</strain>
    </source>
</reference>
<dbReference type="EMBL" id="JAICBX010000001">
    <property type="protein sequence ID" value="MBW8636902.1"/>
    <property type="molecule type" value="Genomic_DNA"/>
</dbReference>
<dbReference type="Proteomes" id="UP001196509">
    <property type="component" value="Unassembled WGS sequence"/>
</dbReference>
<evidence type="ECO:0000313" key="2">
    <source>
        <dbReference type="Proteomes" id="UP001196509"/>
    </source>
</evidence>
<proteinExistence type="predicted"/>